<evidence type="ECO:0008006" key="4">
    <source>
        <dbReference type="Google" id="ProtNLM"/>
    </source>
</evidence>
<organism evidence="2 3">
    <name type="scientific">Trichoderma ghanense</name>
    <dbReference type="NCBI Taxonomy" id="65468"/>
    <lineage>
        <taxon>Eukaryota</taxon>
        <taxon>Fungi</taxon>
        <taxon>Dikarya</taxon>
        <taxon>Ascomycota</taxon>
        <taxon>Pezizomycotina</taxon>
        <taxon>Sordariomycetes</taxon>
        <taxon>Hypocreomycetidae</taxon>
        <taxon>Hypocreales</taxon>
        <taxon>Hypocreaceae</taxon>
        <taxon>Trichoderma</taxon>
    </lineage>
</organism>
<dbReference type="GeneID" id="300581005"/>
<evidence type="ECO:0000256" key="1">
    <source>
        <dbReference type="SAM" id="MobiDB-lite"/>
    </source>
</evidence>
<keyword evidence="3" id="KW-1185">Reference proteome</keyword>
<dbReference type="RefSeq" id="XP_073554920.1">
    <property type="nucleotide sequence ID" value="XM_073706555.1"/>
</dbReference>
<reference evidence="2 3" key="1">
    <citation type="submission" date="2018-01" db="EMBL/GenBank/DDBJ databases">
        <title>Genome characterization of the sugarcane-associated fungus Trichoderma ghanense CCMA-1212 and their application in lignocelulose bioconversion.</title>
        <authorList>
            <person name="Steindorff A.S."/>
            <person name="Mendes T.D."/>
            <person name="Vilela E.S.D."/>
            <person name="Rodrigues D.S."/>
            <person name="Formighieri E.F."/>
            <person name="Melo I.S."/>
            <person name="Favaro L.C.L."/>
        </authorList>
    </citation>
    <scope>NUCLEOTIDE SEQUENCE [LARGE SCALE GENOMIC DNA]</scope>
    <source>
        <strain evidence="2 3">CCMA-1212</strain>
    </source>
</reference>
<name>A0ABY2GS02_9HYPO</name>
<proteinExistence type="predicted"/>
<protein>
    <recommendedName>
        <fullName evidence="4">Translation elongation factor 1 alpha</fullName>
    </recommendedName>
</protein>
<dbReference type="EMBL" id="PPTA01000018">
    <property type="protein sequence ID" value="TFA98718.1"/>
    <property type="molecule type" value="Genomic_DNA"/>
</dbReference>
<comment type="caution">
    <text evidence="2">The sequence shown here is derived from an EMBL/GenBank/DDBJ whole genome shotgun (WGS) entry which is preliminary data.</text>
</comment>
<accession>A0ABY2GS02</accession>
<gene>
    <name evidence="2" type="ORF">CCMA1212_009472</name>
</gene>
<evidence type="ECO:0000313" key="2">
    <source>
        <dbReference type="EMBL" id="TFA98718.1"/>
    </source>
</evidence>
<feature type="non-terminal residue" evidence="2">
    <location>
        <position position="1"/>
    </location>
</feature>
<dbReference type="Proteomes" id="UP001642720">
    <property type="component" value="Unassembled WGS sequence"/>
</dbReference>
<feature type="region of interest" description="Disordered" evidence="1">
    <location>
        <begin position="1"/>
        <end position="51"/>
    </location>
</feature>
<sequence>GQPRSLLFPPLEPLSHPCDPARSSPSSQRRKRRRTCGLPTSNPGSPQAWRLPSGMLPSSAGSSVCWALNQVHWALFVHLRPANANLQKPTFASFEMHHPDRPSSRCSALLLTGNL</sequence>
<evidence type="ECO:0000313" key="3">
    <source>
        <dbReference type="Proteomes" id="UP001642720"/>
    </source>
</evidence>